<proteinExistence type="inferred from homology"/>
<reference evidence="15" key="2">
    <citation type="journal article" date="2020" name="Nat. Commun.">
        <title>Large-scale genome sequencing of mycorrhizal fungi provides insights into the early evolution of symbiotic traits.</title>
        <authorList>
            <person name="Miyauchi S."/>
            <person name="Kiss E."/>
            <person name="Kuo A."/>
            <person name="Drula E."/>
            <person name="Kohler A."/>
            <person name="Sanchez-Garcia M."/>
            <person name="Morin E."/>
            <person name="Andreopoulos B."/>
            <person name="Barry K.W."/>
            <person name="Bonito G."/>
            <person name="Buee M."/>
            <person name="Carver A."/>
            <person name="Chen C."/>
            <person name="Cichocki N."/>
            <person name="Clum A."/>
            <person name="Culley D."/>
            <person name="Crous P.W."/>
            <person name="Fauchery L."/>
            <person name="Girlanda M."/>
            <person name="Hayes R.D."/>
            <person name="Keri Z."/>
            <person name="LaButti K."/>
            <person name="Lipzen A."/>
            <person name="Lombard V."/>
            <person name="Magnuson J."/>
            <person name="Maillard F."/>
            <person name="Murat C."/>
            <person name="Nolan M."/>
            <person name="Ohm R.A."/>
            <person name="Pangilinan J."/>
            <person name="Pereira M.F."/>
            <person name="Perotto S."/>
            <person name="Peter M."/>
            <person name="Pfister S."/>
            <person name="Riley R."/>
            <person name="Sitrit Y."/>
            <person name="Stielow J.B."/>
            <person name="Szollosi G."/>
            <person name="Zifcakova L."/>
            <person name="Stursova M."/>
            <person name="Spatafora J.W."/>
            <person name="Tedersoo L."/>
            <person name="Vaario L.M."/>
            <person name="Yamada A."/>
            <person name="Yan M."/>
            <person name="Wang P."/>
            <person name="Xu J."/>
            <person name="Bruns T."/>
            <person name="Baldrian P."/>
            <person name="Vilgalys R."/>
            <person name="Dunand C."/>
            <person name="Henrissat B."/>
            <person name="Grigoriev I.V."/>
            <person name="Hibbett D."/>
            <person name="Nagy L.G."/>
            <person name="Martin F.M."/>
        </authorList>
    </citation>
    <scope>NUCLEOTIDE SEQUENCE</scope>
    <source>
        <strain evidence="15">Prilba</strain>
    </source>
</reference>
<dbReference type="Proteomes" id="UP000759537">
    <property type="component" value="Unassembled WGS sequence"/>
</dbReference>
<keyword evidence="6 14" id="KW-0808">Transferase</keyword>
<evidence type="ECO:0000256" key="1">
    <source>
        <dbReference type="ARBA" id="ARBA00004477"/>
    </source>
</evidence>
<evidence type="ECO:0000256" key="4">
    <source>
        <dbReference type="ARBA" id="ARBA00015561"/>
    </source>
</evidence>
<protein>
    <recommendedName>
        <fullName evidence="4 14">Dol-P-Man:Man(5)GlcNAc(2)-PP-Dol alpha-1,3-mannosyltransferase</fullName>
        <ecNumber evidence="3 14">2.4.1.258</ecNumber>
    </recommendedName>
    <alternativeName>
        <fullName evidence="14">Dol-P-Man-dependent alpha(1-3)-mannosyltransferase</fullName>
    </alternativeName>
</protein>
<evidence type="ECO:0000256" key="7">
    <source>
        <dbReference type="ARBA" id="ARBA00022692"/>
    </source>
</evidence>
<dbReference type="PANTHER" id="PTHR12646:SF0">
    <property type="entry name" value="DOL-P-MAN:MAN(5)GLCNAC(2)-PP-DOL ALPHA-1,3-MANNOSYLTRANSFERASE"/>
    <property type="match status" value="1"/>
</dbReference>
<organism evidence="15 16">
    <name type="scientific">Russula ochroleuca</name>
    <dbReference type="NCBI Taxonomy" id="152965"/>
    <lineage>
        <taxon>Eukaryota</taxon>
        <taxon>Fungi</taxon>
        <taxon>Dikarya</taxon>
        <taxon>Basidiomycota</taxon>
        <taxon>Agaricomycotina</taxon>
        <taxon>Agaricomycetes</taxon>
        <taxon>Russulales</taxon>
        <taxon>Russulaceae</taxon>
        <taxon>Russula</taxon>
    </lineage>
</organism>
<comment type="subcellular location">
    <subcellularLocation>
        <location evidence="1 14">Endoplasmic reticulum membrane</location>
        <topology evidence="1 14">Multi-pass membrane protein</topology>
    </subcellularLocation>
</comment>
<name>A0A9P5MU24_9AGAM</name>
<feature type="transmembrane region" description="Helical" evidence="14">
    <location>
        <begin position="214"/>
        <end position="232"/>
    </location>
</feature>
<keyword evidence="16" id="KW-1185">Reference proteome</keyword>
<feature type="transmembrane region" description="Helical" evidence="14">
    <location>
        <begin position="93"/>
        <end position="115"/>
    </location>
</feature>
<keyword evidence="8 14" id="KW-0256">Endoplasmic reticulum</keyword>
<dbReference type="Pfam" id="PF05208">
    <property type="entry name" value="ALG3"/>
    <property type="match status" value="1"/>
</dbReference>
<comment type="similarity">
    <text evidence="13">Belongs to the glycosyltransferase ALG3 family.</text>
</comment>
<keyword evidence="9 14" id="KW-1133">Transmembrane helix</keyword>
<keyword evidence="5 14" id="KW-0328">Glycosyltransferase</keyword>
<dbReference type="GO" id="GO:0052925">
    <property type="term" value="F:dol-P-Man:Man(5)GlcNAc(2)-PP-Dol alpha-1,3-mannosyltransferase activity"/>
    <property type="evidence" value="ECO:0007669"/>
    <property type="project" value="UniProtKB-EC"/>
</dbReference>
<evidence type="ECO:0000313" key="15">
    <source>
        <dbReference type="EMBL" id="KAF8478739.1"/>
    </source>
</evidence>
<accession>A0A9P5MU24</accession>
<evidence type="ECO:0000256" key="10">
    <source>
        <dbReference type="ARBA" id="ARBA00023136"/>
    </source>
</evidence>
<dbReference type="AlphaFoldDB" id="A0A9P5MU24"/>
<evidence type="ECO:0000256" key="6">
    <source>
        <dbReference type="ARBA" id="ARBA00022679"/>
    </source>
</evidence>
<feature type="transmembrane region" description="Helical" evidence="14">
    <location>
        <begin position="155"/>
        <end position="175"/>
    </location>
</feature>
<evidence type="ECO:0000313" key="16">
    <source>
        <dbReference type="Proteomes" id="UP000759537"/>
    </source>
</evidence>
<comment type="caution">
    <text evidence="15">The sequence shown here is derived from an EMBL/GenBank/DDBJ whole genome shotgun (WGS) entry which is preliminary data.</text>
</comment>
<dbReference type="GO" id="GO:0005789">
    <property type="term" value="C:endoplasmic reticulum membrane"/>
    <property type="evidence" value="ECO:0007669"/>
    <property type="project" value="UniProtKB-SubCell"/>
</dbReference>
<evidence type="ECO:0000256" key="11">
    <source>
        <dbReference type="ARBA" id="ARBA00044743"/>
    </source>
</evidence>
<comment type="function">
    <text evidence="11 14">Dol-P-Man:Man(5)GlcNAc(2)-PP-Dol alpha-1,3-mannosyltransferase that operates in the biosynthetic pathway of dolichol-linked oligosaccharides, the glycan precursors employed in protein asparagine (N)-glycosylation. The assembly of dolichol-linked oligosaccharides begins on the cytosolic side of the endoplasmic reticulum membrane and finishes in its lumen. The sequential addition of sugars to dolichol pyrophosphate produces dolichol-linked oligosaccharides containing fourteen sugars, including two GlcNAcs, nine mannoses and three glucoses. Once assembled, the oligosaccharide is transferred from the lipid to nascent proteins by oligosaccharyltransferases. In the lumen of the endoplasmic reticulum, adds the first dolichyl beta-D-mannosyl phosphate derived mannose in an alpha-1,3 linkage to Man(5)GlcNAc(2)-PP-dolichol to produce Man(6)GlcNAc(2)-PP-dolichol.</text>
</comment>
<evidence type="ECO:0000256" key="9">
    <source>
        <dbReference type="ARBA" id="ARBA00022989"/>
    </source>
</evidence>
<evidence type="ECO:0000256" key="14">
    <source>
        <dbReference type="RuleBase" id="RU364047"/>
    </source>
</evidence>
<sequence length="362" mass="40528">MDQIKIYLDGERDYSAISGPTGPLVYPAGHVYVHALLYKLTDAGRNLALSQQLYAFLYSASLILSCAIYRKAGGVPNWILLLLPLSKRLHSIYVLRLFNDVWAVIFAQLSILALGGGLSDLAVLFLSVAISVKMSVLLYLPAFLVVLVKQRGLITTIRLCLTIFSIQGLLAYPFLLEHPLTYIDNAFNFGRVFLYQWTVNWRFLSEKRFLDPNFAKALLVGHVSVLVAFGLFRWCRTSGGVLAVLNRAIKHPSRPGSPVPVRADDVITLALTSNLIGILFSRSLHYQFYSWYAYQVPLLAWRTRYPTILKLIIVGAIEYAWNVYPSTTRSSAVLCVTHVILLGGIWFGHAEGITSRTDKARD</sequence>
<evidence type="ECO:0000256" key="12">
    <source>
        <dbReference type="ARBA" id="ARBA00049506"/>
    </source>
</evidence>
<keyword evidence="7 14" id="KW-0812">Transmembrane</keyword>
<gene>
    <name evidence="15" type="ORF">DFH94DRAFT_751875</name>
</gene>
<dbReference type="OrthoDB" id="20028at2759"/>
<feature type="transmembrane region" description="Helical" evidence="14">
    <location>
        <begin position="121"/>
        <end position="148"/>
    </location>
</feature>
<evidence type="ECO:0000256" key="5">
    <source>
        <dbReference type="ARBA" id="ARBA00022676"/>
    </source>
</evidence>
<dbReference type="EMBL" id="WHVB01000011">
    <property type="protein sequence ID" value="KAF8478739.1"/>
    <property type="molecule type" value="Genomic_DNA"/>
</dbReference>
<evidence type="ECO:0000256" key="8">
    <source>
        <dbReference type="ARBA" id="ARBA00022824"/>
    </source>
</evidence>
<comment type="pathway">
    <text evidence="2 14">Protein modification; protein glycosylation.</text>
</comment>
<evidence type="ECO:0000256" key="2">
    <source>
        <dbReference type="ARBA" id="ARBA00004922"/>
    </source>
</evidence>
<evidence type="ECO:0000256" key="3">
    <source>
        <dbReference type="ARBA" id="ARBA00011964"/>
    </source>
</evidence>
<keyword evidence="10 14" id="KW-0472">Membrane</keyword>
<dbReference type="EC" id="2.4.1.258" evidence="3 14"/>
<dbReference type="InterPro" id="IPR007873">
    <property type="entry name" value="Glycosyltransferase_ALG3"/>
</dbReference>
<comment type="catalytic activity">
    <reaction evidence="12 14">
        <text>an alpha-D-Man-(1-&gt;2)-alpha-D-Man-(1-&gt;2)-alpha-D-Man-(1-&gt;3)-[alpha-D-Man-(1-&gt;6)]-beta-D-Man-(1-&gt;4)-beta-D-GlcNAc-(1-&gt;4)-alpha-D-GlcNAc-diphospho-di-trans,poly-cis-dolichol + a di-trans,poly-cis-dolichyl beta-D-mannosyl phosphate = an alpha-D-Man-(1-&gt;2)-alpha-D-Man-(1-&gt;2)-alpha-D-Man-(1-&gt;3)-[alpha-D-Man-(1-&gt;3)-alpha-D-Man-(1-&gt;6)]-beta-D-Man-(1-&gt;4)-beta-D-GlcNAc-(1-&gt;4)-alpha-D-GlcNAc-diphospho-di-trans,poly-cis-dolichol + a di-trans,poly-cis-dolichyl phosphate + H(+)</text>
        <dbReference type="Rhea" id="RHEA:29527"/>
        <dbReference type="Rhea" id="RHEA-COMP:19498"/>
        <dbReference type="Rhea" id="RHEA-COMP:19501"/>
        <dbReference type="Rhea" id="RHEA-COMP:19516"/>
        <dbReference type="Rhea" id="RHEA-COMP:19517"/>
        <dbReference type="ChEBI" id="CHEBI:15378"/>
        <dbReference type="ChEBI" id="CHEBI:57683"/>
        <dbReference type="ChEBI" id="CHEBI:58211"/>
        <dbReference type="ChEBI" id="CHEBI:132515"/>
        <dbReference type="ChEBI" id="CHEBI:132516"/>
        <dbReference type="EC" id="2.4.1.258"/>
    </reaction>
    <physiologicalReaction direction="left-to-right" evidence="12 14">
        <dbReference type="Rhea" id="RHEA:29528"/>
    </physiologicalReaction>
</comment>
<dbReference type="PANTHER" id="PTHR12646">
    <property type="entry name" value="NOT56 - RELATED"/>
    <property type="match status" value="1"/>
</dbReference>
<reference evidence="15" key="1">
    <citation type="submission" date="2019-10" db="EMBL/GenBank/DDBJ databases">
        <authorList>
            <consortium name="DOE Joint Genome Institute"/>
            <person name="Kuo A."/>
            <person name="Miyauchi S."/>
            <person name="Kiss E."/>
            <person name="Drula E."/>
            <person name="Kohler A."/>
            <person name="Sanchez-Garcia M."/>
            <person name="Andreopoulos B."/>
            <person name="Barry K.W."/>
            <person name="Bonito G."/>
            <person name="Buee M."/>
            <person name="Carver A."/>
            <person name="Chen C."/>
            <person name="Cichocki N."/>
            <person name="Clum A."/>
            <person name="Culley D."/>
            <person name="Crous P.W."/>
            <person name="Fauchery L."/>
            <person name="Girlanda M."/>
            <person name="Hayes R."/>
            <person name="Keri Z."/>
            <person name="LaButti K."/>
            <person name="Lipzen A."/>
            <person name="Lombard V."/>
            <person name="Magnuson J."/>
            <person name="Maillard F."/>
            <person name="Morin E."/>
            <person name="Murat C."/>
            <person name="Nolan M."/>
            <person name="Ohm R."/>
            <person name="Pangilinan J."/>
            <person name="Pereira M."/>
            <person name="Perotto S."/>
            <person name="Peter M."/>
            <person name="Riley R."/>
            <person name="Sitrit Y."/>
            <person name="Stielow B."/>
            <person name="Szollosi G."/>
            <person name="Zifcakova L."/>
            <person name="Stursova M."/>
            <person name="Spatafora J.W."/>
            <person name="Tedersoo L."/>
            <person name="Vaario L.-M."/>
            <person name="Yamada A."/>
            <person name="Yan M."/>
            <person name="Wang P."/>
            <person name="Xu J."/>
            <person name="Bruns T."/>
            <person name="Baldrian P."/>
            <person name="Vilgalys R."/>
            <person name="Henrissat B."/>
            <person name="Grigoriev I.V."/>
            <person name="Hibbett D."/>
            <person name="Nagy L.G."/>
            <person name="Martin F.M."/>
        </authorList>
    </citation>
    <scope>NUCLEOTIDE SEQUENCE</scope>
    <source>
        <strain evidence="15">Prilba</strain>
    </source>
</reference>
<evidence type="ECO:0000256" key="13">
    <source>
        <dbReference type="ARBA" id="ARBA00093457"/>
    </source>
</evidence>